<protein>
    <recommendedName>
        <fullName evidence="5">Acetyltransferase</fullName>
        <ecNumber evidence="5">2.3.1.-</ecNumber>
    </recommendedName>
</protein>
<dbReference type="PANTHER" id="PTHR43017:SF1">
    <property type="entry name" value="ACETYLTRANSFERASE YJL218W-RELATED"/>
    <property type="match status" value="1"/>
</dbReference>
<keyword evidence="4 5" id="KW-0012">Acyltransferase</keyword>
<dbReference type="SMART" id="SM01266">
    <property type="entry name" value="Mac"/>
    <property type="match status" value="1"/>
</dbReference>
<dbReference type="GO" id="GO:0008870">
    <property type="term" value="F:galactoside O-acetyltransferase activity"/>
    <property type="evidence" value="ECO:0007669"/>
    <property type="project" value="TreeGrafter"/>
</dbReference>
<evidence type="ECO:0000256" key="2">
    <source>
        <dbReference type="ARBA" id="ARBA00022679"/>
    </source>
</evidence>
<name>A0A6N7VQM7_9ACTO</name>
<evidence type="ECO:0000256" key="1">
    <source>
        <dbReference type="ARBA" id="ARBA00007274"/>
    </source>
</evidence>
<comment type="similarity">
    <text evidence="1 5">Belongs to the transferase hexapeptide repeat family.</text>
</comment>
<feature type="domain" description="Maltose/galactoside acetyltransferase" evidence="6">
    <location>
        <begin position="9"/>
        <end position="66"/>
    </location>
</feature>
<dbReference type="RefSeq" id="WP_154543990.1">
    <property type="nucleotide sequence ID" value="NZ_VULO01000004.1"/>
</dbReference>
<keyword evidence="8" id="KW-1185">Reference proteome</keyword>
<dbReference type="Pfam" id="PF12464">
    <property type="entry name" value="Mac"/>
    <property type="match status" value="1"/>
</dbReference>
<evidence type="ECO:0000256" key="5">
    <source>
        <dbReference type="RuleBase" id="RU367021"/>
    </source>
</evidence>
<proteinExistence type="inferred from homology"/>
<dbReference type="Proteomes" id="UP000470875">
    <property type="component" value="Unassembled WGS sequence"/>
</dbReference>
<organism evidence="7 8">
    <name type="scientific">Scrofimicrobium canadense</name>
    <dbReference type="NCBI Taxonomy" id="2652290"/>
    <lineage>
        <taxon>Bacteria</taxon>
        <taxon>Bacillati</taxon>
        <taxon>Actinomycetota</taxon>
        <taxon>Actinomycetes</taxon>
        <taxon>Actinomycetales</taxon>
        <taxon>Actinomycetaceae</taxon>
        <taxon>Scrofimicrobium</taxon>
    </lineage>
</organism>
<dbReference type="EC" id="2.3.1.-" evidence="5"/>
<dbReference type="PANTHER" id="PTHR43017">
    <property type="entry name" value="GALACTOSIDE O-ACETYLTRANSFERASE"/>
    <property type="match status" value="1"/>
</dbReference>
<dbReference type="InterPro" id="IPR024688">
    <property type="entry name" value="Mac_dom"/>
</dbReference>
<dbReference type="Gene3D" id="2.160.10.10">
    <property type="entry name" value="Hexapeptide repeat proteins"/>
    <property type="match status" value="1"/>
</dbReference>
<evidence type="ECO:0000256" key="3">
    <source>
        <dbReference type="ARBA" id="ARBA00022737"/>
    </source>
</evidence>
<evidence type="ECO:0000313" key="8">
    <source>
        <dbReference type="Proteomes" id="UP000470875"/>
    </source>
</evidence>
<evidence type="ECO:0000256" key="4">
    <source>
        <dbReference type="ARBA" id="ARBA00023315"/>
    </source>
</evidence>
<dbReference type="InterPro" id="IPR039369">
    <property type="entry name" value="LacA-like"/>
</dbReference>
<dbReference type="SUPFAM" id="SSF51161">
    <property type="entry name" value="Trimeric LpxA-like enzymes"/>
    <property type="match status" value="1"/>
</dbReference>
<accession>A0A6N7VQM7</accession>
<sequence>MTSVEREVRRKMRQNELYKDFGAGLENLEEARILGKESAREYNLLPLRDHGQRQEVLERLFGSIGKDVWVEPPIYVAYGKHIHVGNSVYFNSGTTLVDDSEVIIGDEVMLGPNVTITTAGHPLHPELGRAGEDRWVFNQERRIDPAARNDS</sequence>
<dbReference type="AlphaFoldDB" id="A0A6N7VQM7"/>
<keyword evidence="3" id="KW-0677">Repeat</keyword>
<gene>
    <name evidence="7" type="ORF">FYJ24_04505</name>
</gene>
<dbReference type="InterPro" id="IPR011004">
    <property type="entry name" value="Trimer_LpxA-like_sf"/>
</dbReference>
<comment type="caution">
    <text evidence="7">The sequence shown here is derived from an EMBL/GenBank/DDBJ whole genome shotgun (WGS) entry which is preliminary data.</text>
</comment>
<evidence type="ECO:0000259" key="6">
    <source>
        <dbReference type="SMART" id="SM01266"/>
    </source>
</evidence>
<evidence type="ECO:0000313" key="7">
    <source>
        <dbReference type="EMBL" id="MSS84037.1"/>
    </source>
</evidence>
<keyword evidence="2 5" id="KW-0808">Transferase</keyword>
<reference evidence="7 8" key="1">
    <citation type="submission" date="2019-08" db="EMBL/GenBank/DDBJ databases">
        <title>In-depth cultivation of the pig gut microbiome towards novel bacterial diversity and tailored functional studies.</title>
        <authorList>
            <person name="Wylensek D."/>
            <person name="Hitch T.C.A."/>
            <person name="Clavel T."/>
        </authorList>
    </citation>
    <scope>NUCLEOTIDE SEQUENCE [LARGE SCALE GENOMIC DNA]</scope>
    <source>
        <strain evidence="7 8">WB03_NA08</strain>
    </source>
</reference>
<dbReference type="EMBL" id="VULO01000004">
    <property type="protein sequence ID" value="MSS84037.1"/>
    <property type="molecule type" value="Genomic_DNA"/>
</dbReference>